<evidence type="ECO:0000256" key="7">
    <source>
        <dbReference type="ARBA" id="ARBA00023157"/>
    </source>
</evidence>
<dbReference type="PANTHER" id="PTHR12253">
    <property type="entry name" value="RH14732P"/>
    <property type="match status" value="1"/>
</dbReference>
<dbReference type="Gene3D" id="1.20.90.10">
    <property type="entry name" value="Phospholipase A2 domain"/>
    <property type="match status" value="1"/>
</dbReference>
<dbReference type="EMBL" id="OZ034837">
    <property type="protein sequence ID" value="CAL1678683.1"/>
    <property type="molecule type" value="Genomic_DNA"/>
</dbReference>
<dbReference type="EC" id="3.1.1.4" evidence="3"/>
<dbReference type="GO" id="GO:0005576">
    <property type="term" value="C:extracellular region"/>
    <property type="evidence" value="ECO:0007669"/>
    <property type="project" value="UniProtKB-SubCell"/>
</dbReference>
<sequence length="229" mass="26630">MRRIRAINFVAFCALVLFVDNNGVMVEGYSKVLHGLRQLKNLRHGILPGTLWCGRGNIARNDSELGVYSKLDACCRTHDRCEDYIKPKATKYGLHNKYICRSSLCECDLEFYDCLKQVHGLYASAVGRIYFKKCKQCFRTYYDYQECMKEDLDITEETDREGRRVFCAKFDQNPKWGRRHNATSPRSIYADELLTWPDDGAVSQSYFANDRKYFVDEDEALTKTAIEDN</sequence>
<proteinExistence type="predicted"/>
<evidence type="ECO:0000256" key="8">
    <source>
        <dbReference type="ARBA" id="ARBA00029903"/>
    </source>
</evidence>
<evidence type="ECO:0000256" key="6">
    <source>
        <dbReference type="ARBA" id="ARBA00023098"/>
    </source>
</evidence>
<dbReference type="SUPFAM" id="SSF48619">
    <property type="entry name" value="Phospholipase A2, PLA2"/>
    <property type="match status" value="1"/>
</dbReference>
<keyword evidence="9" id="KW-0732">Signal</keyword>
<gene>
    <name evidence="11" type="ORF">LPLAT_LOCUS4481</name>
</gene>
<dbReference type="SMART" id="SM00085">
    <property type="entry name" value="PA2c"/>
    <property type="match status" value="1"/>
</dbReference>
<dbReference type="GO" id="GO:0004623">
    <property type="term" value="F:phospholipase A2 activity"/>
    <property type="evidence" value="ECO:0007669"/>
    <property type="project" value="UniProtKB-EC"/>
</dbReference>
<name>A0AAV2NFU0_9HYME</name>
<keyword evidence="12" id="KW-1185">Reference proteome</keyword>
<feature type="signal peptide" evidence="9">
    <location>
        <begin position="1"/>
        <end position="21"/>
    </location>
</feature>
<evidence type="ECO:0000256" key="3">
    <source>
        <dbReference type="ARBA" id="ARBA00013278"/>
    </source>
</evidence>
<accession>A0AAV2NFU0</accession>
<dbReference type="AlphaFoldDB" id="A0AAV2NFU0"/>
<dbReference type="InterPro" id="IPR016090">
    <property type="entry name" value="PLA2-like_dom"/>
</dbReference>
<evidence type="ECO:0000313" key="11">
    <source>
        <dbReference type="EMBL" id="CAL1678683.1"/>
    </source>
</evidence>
<evidence type="ECO:0000256" key="5">
    <source>
        <dbReference type="ARBA" id="ARBA00022963"/>
    </source>
</evidence>
<dbReference type="GO" id="GO:0016042">
    <property type="term" value="P:lipid catabolic process"/>
    <property type="evidence" value="ECO:0007669"/>
    <property type="project" value="UniProtKB-KW"/>
</dbReference>
<dbReference type="Pfam" id="PF05826">
    <property type="entry name" value="Phospholip_A2_2"/>
    <property type="match status" value="1"/>
</dbReference>
<evidence type="ECO:0000313" key="12">
    <source>
        <dbReference type="Proteomes" id="UP001497644"/>
    </source>
</evidence>
<evidence type="ECO:0000256" key="9">
    <source>
        <dbReference type="SAM" id="SignalP"/>
    </source>
</evidence>
<feature type="domain" description="Phospholipase A2-like central" evidence="10">
    <location>
        <begin position="35"/>
        <end position="135"/>
    </location>
</feature>
<organism evidence="11 12">
    <name type="scientific">Lasius platythorax</name>
    <dbReference type="NCBI Taxonomy" id="488582"/>
    <lineage>
        <taxon>Eukaryota</taxon>
        <taxon>Metazoa</taxon>
        <taxon>Ecdysozoa</taxon>
        <taxon>Arthropoda</taxon>
        <taxon>Hexapoda</taxon>
        <taxon>Insecta</taxon>
        <taxon>Pterygota</taxon>
        <taxon>Neoptera</taxon>
        <taxon>Endopterygota</taxon>
        <taxon>Hymenoptera</taxon>
        <taxon>Apocrita</taxon>
        <taxon>Aculeata</taxon>
        <taxon>Formicoidea</taxon>
        <taxon>Formicidae</taxon>
        <taxon>Formicinae</taxon>
        <taxon>Lasius</taxon>
        <taxon>Lasius</taxon>
    </lineage>
</organism>
<dbReference type="PROSITE" id="PS00118">
    <property type="entry name" value="PA2_HIS"/>
    <property type="match status" value="1"/>
</dbReference>
<evidence type="ECO:0000256" key="2">
    <source>
        <dbReference type="ARBA" id="ARBA00004613"/>
    </source>
</evidence>
<evidence type="ECO:0000259" key="10">
    <source>
        <dbReference type="SMART" id="SM00085"/>
    </source>
</evidence>
<keyword evidence="4" id="KW-0964">Secreted</keyword>
<reference evidence="11" key="1">
    <citation type="submission" date="2024-04" db="EMBL/GenBank/DDBJ databases">
        <authorList>
            <consortium name="Molecular Ecology Group"/>
        </authorList>
    </citation>
    <scope>NUCLEOTIDE SEQUENCE</scope>
</reference>
<protein>
    <recommendedName>
        <fullName evidence="3">phospholipase A2</fullName>
        <ecNumber evidence="3">3.1.1.4</ecNumber>
    </recommendedName>
    <alternativeName>
        <fullName evidence="8">Phosphatidylcholine 2-acylhydrolase</fullName>
    </alternativeName>
</protein>
<keyword evidence="7" id="KW-1015">Disulfide bond</keyword>
<dbReference type="InterPro" id="IPR033112">
    <property type="entry name" value="PLA2_Asp_AS"/>
</dbReference>
<dbReference type="GO" id="GO:0006644">
    <property type="term" value="P:phospholipid metabolic process"/>
    <property type="evidence" value="ECO:0007669"/>
    <property type="project" value="InterPro"/>
</dbReference>
<dbReference type="PROSITE" id="PS00119">
    <property type="entry name" value="PA2_ASP"/>
    <property type="match status" value="1"/>
</dbReference>
<dbReference type="InterPro" id="IPR036444">
    <property type="entry name" value="PLipase_A2_dom_sf"/>
</dbReference>
<evidence type="ECO:0000256" key="1">
    <source>
        <dbReference type="ARBA" id="ARBA00001913"/>
    </source>
</evidence>
<dbReference type="GO" id="GO:0050482">
    <property type="term" value="P:arachidonate secretion"/>
    <property type="evidence" value="ECO:0007669"/>
    <property type="project" value="InterPro"/>
</dbReference>
<comment type="cofactor">
    <cofactor evidence="1">
        <name>Ca(2+)</name>
        <dbReference type="ChEBI" id="CHEBI:29108"/>
    </cofactor>
</comment>
<feature type="chain" id="PRO_5043506130" description="phospholipase A2" evidence="9">
    <location>
        <begin position="22"/>
        <end position="229"/>
    </location>
</feature>
<evidence type="ECO:0000256" key="4">
    <source>
        <dbReference type="ARBA" id="ARBA00022525"/>
    </source>
</evidence>
<comment type="subcellular location">
    <subcellularLocation>
        <location evidence="2">Secreted</location>
    </subcellularLocation>
</comment>
<dbReference type="InterPro" id="IPR033113">
    <property type="entry name" value="PLA2_histidine"/>
</dbReference>
<dbReference type="Proteomes" id="UP001497644">
    <property type="component" value="Chromosome 14"/>
</dbReference>
<keyword evidence="6" id="KW-0443">Lipid metabolism</keyword>
<keyword evidence="5" id="KW-0442">Lipid degradation</keyword>